<dbReference type="Pfam" id="PF13192">
    <property type="entry name" value="Thioredoxin_3"/>
    <property type="match status" value="1"/>
</dbReference>
<dbReference type="PANTHER" id="PTHR36450:SF1">
    <property type="entry name" value="THIOREDOXIN"/>
    <property type="match status" value="1"/>
</dbReference>
<reference evidence="4 5" key="1">
    <citation type="submission" date="2016-12" db="EMBL/GenBank/DDBJ databases">
        <authorList>
            <person name="Song W.-J."/>
            <person name="Kurnit D.M."/>
        </authorList>
    </citation>
    <scope>NUCLEOTIDE SEQUENCE [LARGE SCALE GENOMIC DNA]</scope>
    <source>
        <strain evidence="4 5">DSM 14810</strain>
    </source>
</reference>
<evidence type="ECO:0000256" key="2">
    <source>
        <dbReference type="PIRSR" id="PIRSR037031-51"/>
    </source>
</evidence>
<accession>A0A1M7RTR8</accession>
<evidence type="ECO:0000256" key="1">
    <source>
        <dbReference type="PIRSR" id="PIRSR037031-50"/>
    </source>
</evidence>
<organism evidence="4 5">
    <name type="scientific">Butyrivibrio hungatei DSM 14810</name>
    <dbReference type="NCBI Taxonomy" id="1121132"/>
    <lineage>
        <taxon>Bacteria</taxon>
        <taxon>Bacillati</taxon>
        <taxon>Bacillota</taxon>
        <taxon>Clostridia</taxon>
        <taxon>Lachnospirales</taxon>
        <taxon>Lachnospiraceae</taxon>
        <taxon>Butyrivibrio</taxon>
    </lineage>
</organism>
<dbReference type="PIRSF" id="PIRSF037031">
    <property type="entry name" value="Redox_disulphide_2"/>
    <property type="match status" value="1"/>
</dbReference>
<dbReference type="InterPro" id="IPR012336">
    <property type="entry name" value="Thioredoxin-like_fold"/>
</dbReference>
<feature type="disulfide bond" description="Redox-active" evidence="2">
    <location>
        <begin position="10"/>
        <end position="13"/>
    </location>
</feature>
<sequence length="75" mass="7951">MNIKILGGGCKSCEALLASAKEAVAKKGIDAEIEYITDMEKIMGFGVMSMPALMIDGKVVSAGKVLKAKEVEKFL</sequence>
<dbReference type="RefSeq" id="WP_072700514.1">
    <property type="nucleotide sequence ID" value="NZ_FRDH01000003.1"/>
</dbReference>
<dbReference type="NCBIfam" id="TIGR00412">
    <property type="entry name" value="redox_disulf_2"/>
    <property type="match status" value="1"/>
</dbReference>
<name>A0A1M7RTR8_9FIRM</name>
<gene>
    <name evidence="4" type="ORF">SAMN02745247_00359</name>
</gene>
<evidence type="ECO:0000313" key="4">
    <source>
        <dbReference type="EMBL" id="SHN49737.1"/>
    </source>
</evidence>
<dbReference type="EMBL" id="FRDH01000003">
    <property type="protein sequence ID" value="SHN49737.1"/>
    <property type="molecule type" value="Genomic_DNA"/>
</dbReference>
<dbReference type="Gene3D" id="3.40.30.10">
    <property type="entry name" value="Glutaredoxin"/>
    <property type="match status" value="1"/>
</dbReference>
<dbReference type="PANTHER" id="PTHR36450">
    <property type="entry name" value="THIOREDOXIN"/>
    <property type="match status" value="1"/>
</dbReference>
<dbReference type="InterPro" id="IPR036249">
    <property type="entry name" value="Thioredoxin-like_sf"/>
</dbReference>
<evidence type="ECO:0000259" key="3">
    <source>
        <dbReference type="Pfam" id="PF13192"/>
    </source>
</evidence>
<keyword evidence="2" id="KW-0676">Redox-active center</keyword>
<feature type="domain" description="Thioredoxin-like fold" evidence="3">
    <location>
        <begin position="1"/>
        <end position="75"/>
    </location>
</feature>
<proteinExistence type="predicted"/>
<dbReference type="AlphaFoldDB" id="A0A1M7RTR8"/>
<dbReference type="InterPro" id="IPR005243">
    <property type="entry name" value="THIRX-like_proc"/>
</dbReference>
<dbReference type="SUPFAM" id="SSF52833">
    <property type="entry name" value="Thioredoxin-like"/>
    <property type="match status" value="1"/>
</dbReference>
<feature type="active site" description="Nucleophile" evidence="1">
    <location>
        <position position="10"/>
    </location>
</feature>
<evidence type="ECO:0000313" key="5">
    <source>
        <dbReference type="Proteomes" id="UP000184097"/>
    </source>
</evidence>
<feature type="active site" description="Nucleophile" evidence="1">
    <location>
        <position position="13"/>
    </location>
</feature>
<keyword evidence="2" id="KW-1015">Disulfide bond</keyword>
<protein>
    <submittedName>
        <fullName evidence="4">Small redox-active disulfide protein 2</fullName>
    </submittedName>
</protein>
<dbReference type="Proteomes" id="UP000184097">
    <property type="component" value="Unassembled WGS sequence"/>
</dbReference>